<dbReference type="RefSeq" id="WP_394831986.1">
    <property type="nucleotide sequence ID" value="NZ_CP089929.1"/>
</dbReference>
<evidence type="ECO:0000256" key="7">
    <source>
        <dbReference type="SAM" id="MobiDB-lite"/>
    </source>
</evidence>
<feature type="modified residue" description="4-aspartylphosphate" evidence="6">
    <location>
        <position position="88"/>
    </location>
</feature>
<dbReference type="InterPro" id="IPR009057">
    <property type="entry name" value="Homeodomain-like_sf"/>
</dbReference>
<dbReference type="Gene3D" id="3.40.50.300">
    <property type="entry name" value="P-loop containing nucleotide triphosphate hydrolases"/>
    <property type="match status" value="1"/>
</dbReference>
<dbReference type="Gene3D" id="3.40.50.2300">
    <property type="match status" value="1"/>
</dbReference>
<dbReference type="PANTHER" id="PTHR32071:SF113">
    <property type="entry name" value="ALGINATE BIOSYNTHESIS TRANSCRIPTIONAL REGULATORY PROTEIN ALGB"/>
    <property type="match status" value="1"/>
</dbReference>
<feature type="region of interest" description="Disordered" evidence="7">
    <location>
        <begin position="1"/>
        <end position="33"/>
    </location>
</feature>
<dbReference type="PANTHER" id="PTHR32071">
    <property type="entry name" value="TRANSCRIPTIONAL REGULATORY PROTEIN"/>
    <property type="match status" value="1"/>
</dbReference>
<dbReference type="Pfam" id="PF00072">
    <property type="entry name" value="Response_reg"/>
    <property type="match status" value="1"/>
</dbReference>
<gene>
    <name evidence="10" type="ORF">LVJ94_36260</name>
</gene>
<dbReference type="InterPro" id="IPR025662">
    <property type="entry name" value="Sigma_54_int_dom_ATP-bd_1"/>
</dbReference>
<keyword evidence="5" id="KW-0804">Transcription</keyword>
<keyword evidence="4" id="KW-0238">DNA-binding</keyword>
<evidence type="ECO:0000259" key="9">
    <source>
        <dbReference type="PROSITE" id="PS50110"/>
    </source>
</evidence>
<dbReference type="InterPro" id="IPR058031">
    <property type="entry name" value="AAA_lid_NorR"/>
</dbReference>
<keyword evidence="11" id="KW-1185">Reference proteome</keyword>
<dbReference type="SUPFAM" id="SSF52172">
    <property type="entry name" value="CheY-like"/>
    <property type="match status" value="1"/>
</dbReference>
<dbReference type="PROSITE" id="PS50110">
    <property type="entry name" value="RESPONSE_REGULATORY"/>
    <property type="match status" value="1"/>
</dbReference>
<dbReference type="InterPro" id="IPR027417">
    <property type="entry name" value="P-loop_NTPase"/>
</dbReference>
<evidence type="ECO:0000256" key="6">
    <source>
        <dbReference type="PROSITE-ProRule" id="PRU00169"/>
    </source>
</evidence>
<feature type="compositionally biased region" description="Low complexity" evidence="7">
    <location>
        <begin position="10"/>
        <end position="27"/>
    </location>
</feature>
<dbReference type="PROSITE" id="PS00675">
    <property type="entry name" value="SIGMA54_INTERACT_1"/>
    <property type="match status" value="1"/>
</dbReference>
<dbReference type="Gene3D" id="1.10.10.60">
    <property type="entry name" value="Homeodomain-like"/>
    <property type="match status" value="1"/>
</dbReference>
<evidence type="ECO:0000256" key="4">
    <source>
        <dbReference type="ARBA" id="ARBA00023125"/>
    </source>
</evidence>
<dbReference type="Gene3D" id="1.10.8.60">
    <property type="match status" value="1"/>
</dbReference>
<dbReference type="Pfam" id="PF25601">
    <property type="entry name" value="AAA_lid_14"/>
    <property type="match status" value="1"/>
</dbReference>
<reference evidence="10" key="1">
    <citation type="submission" date="2021-12" db="EMBL/GenBank/DDBJ databases">
        <title>Discovery of the Pendulisporaceae a myxobacterial family with distinct sporulation behavior and unique specialized metabolism.</title>
        <authorList>
            <person name="Garcia R."/>
            <person name="Popoff A."/>
            <person name="Bader C.D."/>
            <person name="Loehr J."/>
            <person name="Walesch S."/>
            <person name="Walt C."/>
            <person name="Boldt J."/>
            <person name="Bunk B."/>
            <person name="Haeckl F.J.F.P.J."/>
            <person name="Gunesch A.P."/>
            <person name="Birkelbach J."/>
            <person name="Nuebel U."/>
            <person name="Pietschmann T."/>
            <person name="Bach T."/>
            <person name="Mueller R."/>
        </authorList>
    </citation>
    <scope>NUCLEOTIDE SEQUENCE</scope>
    <source>
        <strain evidence="10">MSr11367</strain>
    </source>
</reference>
<dbReference type="InterPro" id="IPR001789">
    <property type="entry name" value="Sig_transdc_resp-reg_receiver"/>
</dbReference>
<keyword evidence="2" id="KW-0067">ATP-binding</keyword>
<dbReference type="SUPFAM" id="SSF46689">
    <property type="entry name" value="Homeodomain-like"/>
    <property type="match status" value="1"/>
</dbReference>
<evidence type="ECO:0000256" key="1">
    <source>
        <dbReference type="ARBA" id="ARBA00022741"/>
    </source>
</evidence>
<keyword evidence="3" id="KW-0805">Transcription regulation</keyword>
<dbReference type="Proteomes" id="UP001374803">
    <property type="component" value="Chromosome"/>
</dbReference>
<evidence type="ECO:0000256" key="5">
    <source>
        <dbReference type="ARBA" id="ARBA00023163"/>
    </source>
</evidence>
<organism evidence="10 11">
    <name type="scientific">Pendulispora rubella</name>
    <dbReference type="NCBI Taxonomy" id="2741070"/>
    <lineage>
        <taxon>Bacteria</taxon>
        <taxon>Pseudomonadati</taxon>
        <taxon>Myxococcota</taxon>
        <taxon>Myxococcia</taxon>
        <taxon>Myxococcales</taxon>
        <taxon>Sorangiineae</taxon>
        <taxon>Pendulisporaceae</taxon>
        <taxon>Pendulispora</taxon>
    </lineage>
</organism>
<dbReference type="InterPro" id="IPR011006">
    <property type="entry name" value="CheY-like_superfamily"/>
</dbReference>
<evidence type="ECO:0000313" key="11">
    <source>
        <dbReference type="Proteomes" id="UP001374803"/>
    </source>
</evidence>
<proteinExistence type="predicted"/>
<dbReference type="PROSITE" id="PS00688">
    <property type="entry name" value="SIGMA54_INTERACT_3"/>
    <property type="match status" value="1"/>
</dbReference>
<dbReference type="InterPro" id="IPR025943">
    <property type="entry name" value="Sigma_54_int_dom_ATP-bd_2"/>
</dbReference>
<feature type="domain" description="Response regulatory" evidence="9">
    <location>
        <begin position="39"/>
        <end position="153"/>
    </location>
</feature>
<dbReference type="InterPro" id="IPR002078">
    <property type="entry name" value="Sigma_54_int"/>
</dbReference>
<dbReference type="SMART" id="SM00448">
    <property type="entry name" value="REC"/>
    <property type="match status" value="1"/>
</dbReference>
<protein>
    <submittedName>
        <fullName evidence="10">Sigma-54 dependent transcriptional regulator</fullName>
    </submittedName>
</protein>
<feature type="domain" description="Sigma-54 factor interaction" evidence="8">
    <location>
        <begin position="178"/>
        <end position="407"/>
    </location>
</feature>
<dbReference type="Pfam" id="PF00158">
    <property type="entry name" value="Sigma54_activat"/>
    <property type="match status" value="1"/>
</dbReference>
<dbReference type="Pfam" id="PF02954">
    <property type="entry name" value="HTH_8"/>
    <property type="match status" value="1"/>
</dbReference>
<keyword evidence="6" id="KW-0597">Phosphoprotein</keyword>
<evidence type="ECO:0000313" key="10">
    <source>
        <dbReference type="EMBL" id="WXB02357.1"/>
    </source>
</evidence>
<name>A0ABZ2KV42_9BACT</name>
<dbReference type="PRINTS" id="PR01590">
    <property type="entry name" value="HTHFIS"/>
</dbReference>
<evidence type="ECO:0000256" key="3">
    <source>
        <dbReference type="ARBA" id="ARBA00023015"/>
    </source>
</evidence>
<dbReference type="InterPro" id="IPR002197">
    <property type="entry name" value="HTH_Fis"/>
</dbReference>
<dbReference type="InterPro" id="IPR025944">
    <property type="entry name" value="Sigma_54_int_dom_CS"/>
</dbReference>
<dbReference type="SUPFAM" id="SSF52540">
    <property type="entry name" value="P-loop containing nucleoside triphosphate hydrolases"/>
    <property type="match status" value="1"/>
</dbReference>
<dbReference type="InterPro" id="IPR003593">
    <property type="entry name" value="AAA+_ATPase"/>
</dbReference>
<dbReference type="CDD" id="cd00009">
    <property type="entry name" value="AAA"/>
    <property type="match status" value="1"/>
</dbReference>
<dbReference type="PROSITE" id="PS50045">
    <property type="entry name" value="SIGMA54_INTERACT_4"/>
    <property type="match status" value="1"/>
</dbReference>
<accession>A0ABZ2KV42</accession>
<dbReference type="PROSITE" id="PS00676">
    <property type="entry name" value="SIGMA54_INTERACT_2"/>
    <property type="match status" value="1"/>
</dbReference>
<keyword evidence="1" id="KW-0547">Nucleotide-binding</keyword>
<evidence type="ECO:0000256" key="2">
    <source>
        <dbReference type="ARBA" id="ARBA00022840"/>
    </source>
</evidence>
<evidence type="ECO:0000259" key="8">
    <source>
        <dbReference type="PROSITE" id="PS50045"/>
    </source>
</evidence>
<sequence length="501" mass="54641">MENSSDDRSSSPVVGTPPGGTPAAANRTTRHRAQNARGRILIVDDEANARAALSEILHEEGYATETAADGFKALGKLEEFSPDVILTDLKMPGLDGITFMDKARAAAPGAVFVVMTAFGTISSAVAAVKKGADNYLTKPLEFESLSAIVERAMEKARLLQEARQLRDRLRERNAFGLIVSDDPKMHEILELVAQVGPSRASVLIMGESGTGKELIAESIHAASPRVQKPFVRLNCAALAESLLESELFGHERGAFTGAVGRRDGRFKQADGGTLFLDEIGEIPLGTQVKLLRFLQERTFERVGGNETLKVDVRVICATNRDLQEEIKKGRFREDLFYRLNVVTINLPPLRDRRSDIPALASFFLRRYAAENGRNIEGISDEALERLASYAWPGNVRELENAVERAVVLCEGTQIEARHLPPTLVPQTQREGAPPIPGSTIADLERYAILKTLEACGGSTSKAAMLLGVSTRKIQYKLHEYGTSGTLGLPNATPASTRRERD</sequence>
<dbReference type="EMBL" id="CP089983">
    <property type="protein sequence ID" value="WXB02357.1"/>
    <property type="molecule type" value="Genomic_DNA"/>
</dbReference>
<dbReference type="SMART" id="SM00382">
    <property type="entry name" value="AAA"/>
    <property type="match status" value="1"/>
</dbReference>